<evidence type="ECO:0000256" key="1">
    <source>
        <dbReference type="SAM" id="MobiDB-lite"/>
    </source>
</evidence>
<gene>
    <name evidence="2" type="ORF">CVT26_005006</name>
</gene>
<feature type="region of interest" description="Disordered" evidence="1">
    <location>
        <begin position="168"/>
        <end position="189"/>
    </location>
</feature>
<sequence>MSEAGVRVEGRERGEEKREGDKAGRCKRCRLVAILSSKIPPNSGKKDPAEADSTREKGLLLDFKFLVSILGLWAALCLKNLLDLFQWPIHSYWQNISPTFGGVGREIHCMSGEQIQAKYLSLSWVSITWIIPVEKKRKDPWTNQLSAGLFKEGLVTNLRLGFEKQKARAQENETSRSLGRSPFQNGVRI</sequence>
<protein>
    <submittedName>
        <fullName evidence="2">Uncharacterized protein</fullName>
    </submittedName>
</protein>
<evidence type="ECO:0000313" key="2">
    <source>
        <dbReference type="EMBL" id="PPQ96404.1"/>
    </source>
</evidence>
<dbReference type="Proteomes" id="UP000284706">
    <property type="component" value="Unassembled WGS sequence"/>
</dbReference>
<feature type="region of interest" description="Disordered" evidence="1">
    <location>
        <begin position="1"/>
        <end position="24"/>
    </location>
</feature>
<dbReference type="EMBL" id="NHYE01001375">
    <property type="protein sequence ID" value="PPQ96404.1"/>
    <property type="molecule type" value="Genomic_DNA"/>
</dbReference>
<accession>A0A409Y050</accession>
<feature type="compositionally biased region" description="Polar residues" evidence="1">
    <location>
        <begin position="175"/>
        <end position="189"/>
    </location>
</feature>
<reference evidence="2 3" key="1">
    <citation type="journal article" date="2018" name="Evol. Lett.">
        <title>Horizontal gene cluster transfer increased hallucinogenic mushroom diversity.</title>
        <authorList>
            <person name="Reynolds H.T."/>
            <person name="Vijayakumar V."/>
            <person name="Gluck-Thaler E."/>
            <person name="Korotkin H.B."/>
            <person name="Matheny P.B."/>
            <person name="Slot J.C."/>
        </authorList>
    </citation>
    <scope>NUCLEOTIDE SEQUENCE [LARGE SCALE GENOMIC DNA]</scope>
    <source>
        <strain evidence="2 3">SRW20</strain>
    </source>
</reference>
<proteinExistence type="predicted"/>
<dbReference type="AlphaFoldDB" id="A0A409Y050"/>
<comment type="caution">
    <text evidence="2">The sequence shown here is derived from an EMBL/GenBank/DDBJ whole genome shotgun (WGS) entry which is preliminary data.</text>
</comment>
<evidence type="ECO:0000313" key="3">
    <source>
        <dbReference type="Proteomes" id="UP000284706"/>
    </source>
</evidence>
<keyword evidence="3" id="KW-1185">Reference proteome</keyword>
<organism evidence="2 3">
    <name type="scientific">Gymnopilus dilepis</name>
    <dbReference type="NCBI Taxonomy" id="231916"/>
    <lineage>
        <taxon>Eukaryota</taxon>
        <taxon>Fungi</taxon>
        <taxon>Dikarya</taxon>
        <taxon>Basidiomycota</taxon>
        <taxon>Agaricomycotina</taxon>
        <taxon>Agaricomycetes</taxon>
        <taxon>Agaricomycetidae</taxon>
        <taxon>Agaricales</taxon>
        <taxon>Agaricineae</taxon>
        <taxon>Hymenogastraceae</taxon>
        <taxon>Gymnopilus</taxon>
    </lineage>
</organism>
<name>A0A409Y050_9AGAR</name>
<dbReference type="InParanoid" id="A0A409Y050"/>